<dbReference type="EMBL" id="JAPQKO010000001">
    <property type="protein sequence ID" value="KAJ5184272.1"/>
    <property type="molecule type" value="Genomic_DNA"/>
</dbReference>
<keyword evidence="3" id="KW-0576">Peroxisome</keyword>
<evidence type="ECO:0000256" key="4">
    <source>
        <dbReference type="ARBA" id="ARBA00046271"/>
    </source>
</evidence>
<evidence type="ECO:0000256" key="2">
    <source>
        <dbReference type="ARBA" id="ARBA00023136"/>
    </source>
</evidence>
<keyword evidence="2" id="KW-0472">Membrane</keyword>
<reference evidence="5" key="1">
    <citation type="submission" date="2022-11" db="EMBL/GenBank/DDBJ databases">
        <authorList>
            <person name="Petersen C."/>
        </authorList>
    </citation>
    <scope>NUCLEOTIDE SEQUENCE</scope>
    <source>
        <strain evidence="5">IBT 21917</strain>
    </source>
</reference>
<evidence type="ECO:0000256" key="3">
    <source>
        <dbReference type="ARBA" id="ARBA00023140"/>
    </source>
</evidence>
<dbReference type="Pfam" id="PF05648">
    <property type="entry name" value="PEX11"/>
    <property type="match status" value="1"/>
</dbReference>
<dbReference type="AlphaFoldDB" id="A0A9W9IUP6"/>
<evidence type="ECO:0000313" key="5">
    <source>
        <dbReference type="EMBL" id="KAJ5184272.1"/>
    </source>
</evidence>
<reference evidence="5" key="2">
    <citation type="journal article" date="2023" name="IMA Fungus">
        <title>Comparative genomic study of the Penicillium genus elucidates a diverse pangenome and 15 lateral gene transfer events.</title>
        <authorList>
            <person name="Petersen C."/>
            <person name="Sorensen T."/>
            <person name="Nielsen M.R."/>
            <person name="Sondergaard T.E."/>
            <person name="Sorensen J.L."/>
            <person name="Fitzpatrick D.A."/>
            <person name="Frisvad J.C."/>
            <person name="Nielsen K.L."/>
        </authorList>
    </citation>
    <scope>NUCLEOTIDE SEQUENCE</scope>
    <source>
        <strain evidence="5">IBT 21917</strain>
    </source>
</reference>
<proteinExistence type="predicted"/>
<accession>A0A9W9IUP6</accession>
<organism evidence="5 6">
    <name type="scientific">Penicillium capsulatum</name>
    <dbReference type="NCBI Taxonomy" id="69766"/>
    <lineage>
        <taxon>Eukaryota</taxon>
        <taxon>Fungi</taxon>
        <taxon>Dikarya</taxon>
        <taxon>Ascomycota</taxon>
        <taxon>Pezizomycotina</taxon>
        <taxon>Eurotiomycetes</taxon>
        <taxon>Eurotiomycetidae</taxon>
        <taxon>Eurotiales</taxon>
        <taxon>Aspergillaceae</taxon>
        <taxon>Penicillium</taxon>
    </lineage>
</organism>
<dbReference type="GO" id="GO:0005778">
    <property type="term" value="C:peroxisomal membrane"/>
    <property type="evidence" value="ECO:0007669"/>
    <property type="project" value="UniProtKB-SubCell"/>
</dbReference>
<dbReference type="OrthoDB" id="10005898at2759"/>
<keyword evidence="1" id="KW-0962">Peroxisome biogenesis</keyword>
<dbReference type="Proteomes" id="UP001146351">
    <property type="component" value="Unassembled WGS sequence"/>
</dbReference>
<sequence>MADPGQPGNARTGRWRTTLSATDTTIRRINQILSTADGQESALSSVEYVASILHHLGQSAPWLVLQIRVLAKLKRRSACHPNREASNSSKCKSLSALVSETRCNLRLFGLLQLWTWGSETLRSPPADSLLYTLVMLQVISNVVYQILENVAYLASKRIASRRLVNRWGGIEKWYLWSTRGWFGHIFLEFLVLWRQRILRASHGRPATTVVIDSTITEETRLWRKRLVNNILWAPLCIHWCLEEGIGIPEYLTSVVSVLAGAWGLRNSWAETAGT</sequence>
<dbReference type="InterPro" id="IPR008733">
    <property type="entry name" value="PEX11"/>
</dbReference>
<dbReference type="PANTHER" id="PTHR12652:SF25">
    <property type="entry name" value="MICROBODY (PEROXISOME) PROLIFERATION PROTEIN PEROXIN 11C (EUROFUNG)"/>
    <property type="match status" value="1"/>
</dbReference>
<comment type="caution">
    <text evidence="5">The sequence shown here is derived from an EMBL/GenBank/DDBJ whole genome shotgun (WGS) entry which is preliminary data.</text>
</comment>
<protein>
    <submittedName>
        <fullName evidence="5">Peroxin 11C</fullName>
    </submittedName>
</protein>
<keyword evidence="6" id="KW-1185">Reference proteome</keyword>
<dbReference type="PANTHER" id="PTHR12652">
    <property type="entry name" value="PEROXISOMAL BIOGENESIS FACTOR 11"/>
    <property type="match status" value="1"/>
</dbReference>
<evidence type="ECO:0000313" key="6">
    <source>
        <dbReference type="Proteomes" id="UP001146351"/>
    </source>
</evidence>
<gene>
    <name evidence="5" type="ORF">N7492_001888</name>
</gene>
<name>A0A9W9IUP6_9EURO</name>
<dbReference type="GO" id="GO:0016559">
    <property type="term" value="P:peroxisome fission"/>
    <property type="evidence" value="ECO:0007669"/>
    <property type="project" value="InterPro"/>
</dbReference>
<comment type="subcellular location">
    <subcellularLocation>
        <location evidence="4">Peroxisome membrane</location>
    </subcellularLocation>
</comment>
<evidence type="ECO:0000256" key="1">
    <source>
        <dbReference type="ARBA" id="ARBA00022593"/>
    </source>
</evidence>